<evidence type="ECO:0000313" key="2">
    <source>
        <dbReference type="Proteomes" id="UP001221189"/>
    </source>
</evidence>
<keyword evidence="2" id="KW-1185">Reference proteome</keyword>
<sequence>MDWLTHIKMLSRARTAEILDAKSVDGPSSDTGHFHRRCIAAHVPNWIAAKFETANQSHKSETVRAGLTVMTTEDQLDAMLILAYQTGTTQVRCVMLASNPKVKQLVNDANANETVQLLFFREHAELATLYEVNVKFAPDPELQHILRTAVLTPLSAVMLVNMTLAQVAPNSLDSLIPGVDVHDVLVLAVGMDVDECMRQVVAV</sequence>
<reference evidence="1 2" key="1">
    <citation type="submission" date="2022-10" db="EMBL/GenBank/DDBJ databases">
        <title>Paucibacter sp. hw1 Genome sequencing.</title>
        <authorList>
            <person name="Park S."/>
        </authorList>
    </citation>
    <scope>NUCLEOTIDE SEQUENCE [LARGE SCALE GENOMIC DNA]</scope>
    <source>
        <strain evidence="2">hw1</strain>
    </source>
</reference>
<evidence type="ECO:0000313" key="1">
    <source>
        <dbReference type="EMBL" id="MDC8771721.1"/>
    </source>
</evidence>
<accession>A0ABT5KFX7</accession>
<dbReference type="RefSeq" id="WP_273600006.1">
    <property type="nucleotide sequence ID" value="NZ_JAQQXT010000004.1"/>
</dbReference>
<gene>
    <name evidence="1" type="ORF">PRZ03_09090</name>
</gene>
<organism evidence="1 2">
    <name type="scientific">Roseateles albus</name>
    <dbReference type="NCBI Taxonomy" id="2987525"/>
    <lineage>
        <taxon>Bacteria</taxon>
        <taxon>Pseudomonadati</taxon>
        <taxon>Pseudomonadota</taxon>
        <taxon>Betaproteobacteria</taxon>
        <taxon>Burkholderiales</taxon>
        <taxon>Sphaerotilaceae</taxon>
        <taxon>Roseateles</taxon>
    </lineage>
</organism>
<protein>
    <submittedName>
        <fullName evidence="1">Uncharacterized protein</fullName>
    </submittedName>
</protein>
<name>A0ABT5KFX7_9BURK</name>
<dbReference type="Proteomes" id="UP001221189">
    <property type="component" value="Unassembled WGS sequence"/>
</dbReference>
<comment type="caution">
    <text evidence="1">The sequence shown here is derived from an EMBL/GenBank/DDBJ whole genome shotgun (WGS) entry which is preliminary data.</text>
</comment>
<dbReference type="EMBL" id="JAQQXT010000004">
    <property type="protein sequence ID" value="MDC8771721.1"/>
    <property type="molecule type" value="Genomic_DNA"/>
</dbReference>
<proteinExistence type="predicted"/>